<proteinExistence type="predicted"/>
<keyword evidence="1" id="KW-1015">Disulfide bond</keyword>
<dbReference type="Gene3D" id="3.10.100.10">
    <property type="entry name" value="Mannose-Binding Protein A, subunit A"/>
    <property type="match status" value="9"/>
</dbReference>
<accession>A0A7J6C805</accession>
<dbReference type="PROSITE" id="PS00615">
    <property type="entry name" value="C_TYPE_LECTIN_1"/>
    <property type="match status" value="4"/>
</dbReference>
<dbReference type="Proteomes" id="UP000579812">
    <property type="component" value="Unassembled WGS sequence"/>
</dbReference>
<feature type="domain" description="C-type lectin" evidence="4">
    <location>
        <begin position="1147"/>
        <end position="1266"/>
    </location>
</feature>
<gene>
    <name evidence="5" type="ORF">G5714_016310</name>
</gene>
<feature type="chain" id="PRO_5029791161" description="C-type lectin domain-containing protein" evidence="3">
    <location>
        <begin position="18"/>
        <end position="1272"/>
    </location>
</feature>
<comment type="caution">
    <text evidence="5">The sequence shown here is derived from an EMBL/GenBank/DDBJ whole genome shotgun (WGS) entry which is preliminary data.</text>
</comment>
<dbReference type="InterPro" id="IPR001304">
    <property type="entry name" value="C-type_lectin-like"/>
</dbReference>
<sequence length="1272" mass="148415">MVYFLLVVFGLLSFTSSQISHQYHFINIRKNWTEAQRFCREMYTDLASVNNEDEMNRLFITITDNSYDVYAGLYRGEVFRWHWTLPDSVYNEKTFQNWEKNQPDKNNNEGCAAMDNNGKWFSDSCDTQRQFVCFNATKTYILIEKNKSWREAQEFCRTFHTDLVNVRTSSENQDVKNTAKKDVWIGLFKDPWLWSDQRNSSFRFWNSSQLSNNRRDRDCVTVMVNQTGQWNDVECNTTQPFICHGDLKSQSTTKPATTDTEGGHRSTQPTQILTTGAEQATTDTEGGHRSTQPTQILTTGAEQDNLILVRENLTWTEAVTYCRKHHVDLVSIHSEELQNRAARKAIQASTSHVWLGLRYTCRFNFWFWIKNREAGCYQNWAPGHGPHGYEECGLSGAMESTGGHRWVGRPESERLNFICQILLRYYMCGFNSGLLSSTSSQISHQYHFINIRKNWTEAQRFCREMYTDLATVKNEYEMNRLFKTITDYSYDVYIGLYRGKVFRWHWTLPDSFYNKEIFQNLKNSQLSIKNNDGCAALEDNWKLHEISCDLQMHFLCFNARNNQHILIQENKSWREAQEYCRTFNTVSDYASNISKNHIVIQPIFSNTKSQKNVWIGLFKDSWSWSDQSNSSFRFWNFNLLKPIDRHHNCTVVMVNQTGRWNDIQCNTTLPFICHGDQKPTTKSVTTAKQIPNTSLKTNPGPATTQHRPPQNTTNRENTSSQKTQIITAGSEQDNLILVRENLTWTEAASYCRKHHVDLVSIHSEELQNRAARKAIQASTSHVWLGLRYTCTFNFWFWIKNREAGCYQNWAPGHGPHGYEECGLSGAMESTGGHRWVGRPESERFNFICQLCTDPLLVMTASRCLLYGETSRMHCSCVILAHFSTQSSNLEGSYCSNLLTYLLAYCSRLTDIKIIIQLYLKYYLWLLSFTSSQISYKYHFINIRKNWTEAQRFCREMYTDLATVKNAKELNDLLTTITDGSYNVYIGLHRSDVFKWHWTLSDSFYNGEIFKNRRNITNNGGCAAMDNNWKWFNDHCDSQKQFVCLNANKKYILIEEYKSWREAQEYCRTFHTDLANVRTCTKNNVSGVWIGLFKDSWSWSDQSNSSFCFWNFNLLKPIDRHHNCTVVMVNQTGRWNDIQCNTTLPFICHGDNLILVRENLTWTEAASYCRKHHVDLVSIHSEELQNRAARKSIQASTSHVWLGFRYTCTFNFWFWIKNREAGCYQNWAPGHGPHGYEECGLSGAMESTGGHRWVGRPESERFNFICQLCTDVF</sequence>
<keyword evidence="6" id="KW-1185">Reference proteome</keyword>
<feature type="domain" description="C-type lectin" evidence="4">
    <location>
        <begin position="446"/>
        <end position="557"/>
    </location>
</feature>
<feature type="domain" description="C-type lectin" evidence="4">
    <location>
        <begin position="23"/>
        <end position="134"/>
    </location>
</feature>
<dbReference type="EMBL" id="JAAMOB010000016">
    <property type="protein sequence ID" value="KAF4103427.1"/>
    <property type="molecule type" value="Genomic_DNA"/>
</dbReference>
<evidence type="ECO:0000313" key="5">
    <source>
        <dbReference type="EMBL" id="KAF4103427.1"/>
    </source>
</evidence>
<feature type="region of interest" description="Disordered" evidence="2">
    <location>
        <begin position="248"/>
        <end position="295"/>
    </location>
</feature>
<dbReference type="CDD" id="cd00037">
    <property type="entry name" value="CLECT"/>
    <property type="match status" value="3"/>
</dbReference>
<keyword evidence="3" id="KW-0732">Signal</keyword>
<dbReference type="Pfam" id="PF00059">
    <property type="entry name" value="Lectin_C"/>
    <property type="match status" value="9"/>
</dbReference>
<dbReference type="InterPro" id="IPR016187">
    <property type="entry name" value="CTDL_fold"/>
</dbReference>
<name>A0A7J6C805_9TELE</name>
<dbReference type="AlphaFoldDB" id="A0A7J6C805"/>
<evidence type="ECO:0000256" key="3">
    <source>
        <dbReference type="SAM" id="SignalP"/>
    </source>
</evidence>
<feature type="domain" description="C-type lectin" evidence="4">
    <location>
        <begin position="559"/>
        <end position="674"/>
    </location>
</feature>
<evidence type="ECO:0000259" key="4">
    <source>
        <dbReference type="PROSITE" id="PS50041"/>
    </source>
</evidence>
<feature type="region of interest" description="Disordered" evidence="2">
    <location>
        <begin position="682"/>
        <end position="722"/>
    </location>
</feature>
<organism evidence="5 6">
    <name type="scientific">Onychostoma macrolepis</name>
    <dbReference type="NCBI Taxonomy" id="369639"/>
    <lineage>
        <taxon>Eukaryota</taxon>
        <taxon>Metazoa</taxon>
        <taxon>Chordata</taxon>
        <taxon>Craniata</taxon>
        <taxon>Vertebrata</taxon>
        <taxon>Euteleostomi</taxon>
        <taxon>Actinopterygii</taxon>
        <taxon>Neopterygii</taxon>
        <taxon>Teleostei</taxon>
        <taxon>Ostariophysi</taxon>
        <taxon>Cypriniformes</taxon>
        <taxon>Cyprinidae</taxon>
        <taxon>Acrossocheilinae</taxon>
        <taxon>Onychostoma</taxon>
    </lineage>
</organism>
<dbReference type="PROSITE" id="PS50041">
    <property type="entry name" value="C_TYPE_LECTIN_2"/>
    <property type="match status" value="9"/>
</dbReference>
<dbReference type="InterPro" id="IPR018378">
    <property type="entry name" value="C-type_lectin_CS"/>
</dbReference>
<evidence type="ECO:0000256" key="2">
    <source>
        <dbReference type="SAM" id="MobiDB-lite"/>
    </source>
</evidence>
<dbReference type="InterPro" id="IPR016186">
    <property type="entry name" value="C-type_lectin-like/link_sf"/>
</dbReference>
<protein>
    <recommendedName>
        <fullName evidence="4">C-type lectin domain-containing protein</fullName>
    </recommendedName>
</protein>
<dbReference type="SMART" id="SM00034">
    <property type="entry name" value="CLECT"/>
    <property type="match status" value="9"/>
</dbReference>
<evidence type="ECO:0000313" key="6">
    <source>
        <dbReference type="Proteomes" id="UP000579812"/>
    </source>
</evidence>
<feature type="signal peptide" evidence="3">
    <location>
        <begin position="1"/>
        <end position="17"/>
    </location>
</feature>
<reference evidence="5 6" key="1">
    <citation type="submission" date="2020-04" db="EMBL/GenBank/DDBJ databases">
        <title>Chromosome-level genome assembly of a cyprinid fish Onychostoma macrolepis by integration of Nanopore Sequencing, Bionano and Hi-C technology.</title>
        <authorList>
            <person name="Wang D."/>
        </authorList>
    </citation>
    <scope>NUCLEOTIDE SEQUENCE [LARGE SCALE GENOMIC DNA]</scope>
    <source>
        <strain evidence="5">SWU-2019</strain>
        <tissue evidence="5">Muscle</tissue>
    </source>
</reference>
<dbReference type="SUPFAM" id="SSF56436">
    <property type="entry name" value="C-type lectin-like"/>
    <property type="match status" value="9"/>
</dbReference>
<dbReference type="PANTHER" id="PTHR45784:SF3">
    <property type="entry name" value="C-TYPE LECTIN DOMAIN FAMILY 4 MEMBER K-LIKE-RELATED"/>
    <property type="match status" value="1"/>
</dbReference>
<feature type="domain" description="C-type lectin" evidence="4">
    <location>
        <begin position="737"/>
        <end position="849"/>
    </location>
</feature>
<dbReference type="PANTHER" id="PTHR45784">
    <property type="entry name" value="C-TYPE LECTIN DOMAIN FAMILY 20 MEMBER A-RELATED"/>
    <property type="match status" value="1"/>
</dbReference>
<feature type="domain" description="C-type lectin" evidence="4">
    <location>
        <begin position="937"/>
        <end position="1044"/>
    </location>
</feature>
<evidence type="ECO:0000256" key="1">
    <source>
        <dbReference type="ARBA" id="ARBA00023157"/>
    </source>
</evidence>
<feature type="domain" description="C-type lectin" evidence="4">
    <location>
        <begin position="308"/>
        <end position="420"/>
    </location>
</feature>
<feature type="domain" description="C-type lectin" evidence="4">
    <location>
        <begin position="1045"/>
        <end position="1148"/>
    </location>
</feature>
<feature type="domain" description="C-type lectin" evidence="4">
    <location>
        <begin position="135"/>
        <end position="244"/>
    </location>
</feature>